<accession>A0A0Q0XH03</accession>
<evidence type="ECO:0000313" key="2">
    <source>
        <dbReference type="EMBL" id="KQC30360.1"/>
    </source>
</evidence>
<name>A0A0Q0XH03_9FLAO</name>
<dbReference type="EMBL" id="LCTZ01000002">
    <property type="protein sequence ID" value="KQC30360.1"/>
    <property type="molecule type" value="Genomic_DNA"/>
</dbReference>
<comment type="caution">
    <text evidence="2">The sequence shown here is derived from an EMBL/GenBank/DDBJ whole genome shotgun (WGS) entry which is preliminary data.</text>
</comment>
<sequence>MRFYLLILLFCMGTNARAQIILDWSDLTGGISFQTLSLENPFPGFNEATFSEKLSALEGKEVILTGFFLVLDGKQSMYMLSKNPMASCFFCGNGGPETVVGLQFKEKPFFTMDNLLSVQGILRLNRDNPNLYYYRLEKADALRLE</sequence>
<dbReference type="AlphaFoldDB" id="A0A0Q0XH03"/>
<dbReference type="STRING" id="346185.AAY42_11095"/>
<reference evidence="2 3" key="1">
    <citation type="submission" date="2015-04" db="EMBL/GenBank/DDBJ databases">
        <title>Complete genome of flavobacterium.</title>
        <authorList>
            <person name="Kwon Y.M."/>
            <person name="Kim S.-J."/>
        </authorList>
    </citation>
    <scope>NUCLEOTIDE SEQUENCE [LARGE SCALE GENOMIC DNA]</scope>
    <source>
        <strain evidence="2 3">DK169</strain>
    </source>
</reference>
<proteinExistence type="predicted"/>
<keyword evidence="1" id="KW-0732">Signal</keyword>
<evidence type="ECO:0000256" key="1">
    <source>
        <dbReference type="SAM" id="SignalP"/>
    </source>
</evidence>
<dbReference type="Proteomes" id="UP000050827">
    <property type="component" value="Unassembled WGS sequence"/>
</dbReference>
<evidence type="ECO:0000313" key="3">
    <source>
        <dbReference type="Proteomes" id="UP000050827"/>
    </source>
</evidence>
<protein>
    <recommendedName>
        <fullName evidence="4">DUF3299 domain-containing protein</fullName>
    </recommendedName>
</protein>
<organism evidence="2 3">
    <name type="scientific">Flagellimonas eckloniae</name>
    <dbReference type="NCBI Taxonomy" id="346185"/>
    <lineage>
        <taxon>Bacteria</taxon>
        <taxon>Pseudomonadati</taxon>
        <taxon>Bacteroidota</taxon>
        <taxon>Flavobacteriia</taxon>
        <taxon>Flavobacteriales</taxon>
        <taxon>Flavobacteriaceae</taxon>
        <taxon>Flagellimonas</taxon>
    </lineage>
</organism>
<evidence type="ECO:0008006" key="4">
    <source>
        <dbReference type="Google" id="ProtNLM"/>
    </source>
</evidence>
<gene>
    <name evidence="2" type="ORF">AAY42_11095</name>
</gene>
<feature type="chain" id="PRO_5006186525" description="DUF3299 domain-containing protein" evidence="1">
    <location>
        <begin position="19"/>
        <end position="145"/>
    </location>
</feature>
<keyword evidence="3" id="KW-1185">Reference proteome</keyword>
<dbReference type="PATRIC" id="fig|1547436.3.peg.2296"/>
<feature type="signal peptide" evidence="1">
    <location>
        <begin position="1"/>
        <end position="18"/>
    </location>
</feature>